<dbReference type="Proteomes" id="UP000504636">
    <property type="component" value="Unplaced"/>
</dbReference>
<proteinExistence type="predicted"/>
<gene>
    <name evidence="2 4" type="ORF">BDZ99DRAFT_525740</name>
</gene>
<evidence type="ECO:0000313" key="4">
    <source>
        <dbReference type="RefSeq" id="XP_033571112.1"/>
    </source>
</evidence>
<name>A0A6A6Y6J4_9PEZI</name>
<evidence type="ECO:0000256" key="1">
    <source>
        <dbReference type="SAM" id="SignalP"/>
    </source>
</evidence>
<feature type="chain" id="PRO_5044628889" evidence="1">
    <location>
        <begin position="17"/>
        <end position="75"/>
    </location>
</feature>
<keyword evidence="3" id="KW-1185">Reference proteome</keyword>
<reference evidence="4" key="3">
    <citation type="submission" date="2025-04" db="UniProtKB">
        <authorList>
            <consortium name="RefSeq"/>
        </authorList>
    </citation>
    <scope>IDENTIFICATION</scope>
    <source>
        <strain evidence="4">CBS 304.34</strain>
    </source>
</reference>
<protein>
    <submittedName>
        <fullName evidence="2 4">Uncharacterized protein</fullName>
    </submittedName>
</protein>
<evidence type="ECO:0000313" key="2">
    <source>
        <dbReference type="EMBL" id="KAF2804148.1"/>
    </source>
</evidence>
<organism evidence="2">
    <name type="scientific">Mytilinidion resinicola</name>
    <dbReference type="NCBI Taxonomy" id="574789"/>
    <lineage>
        <taxon>Eukaryota</taxon>
        <taxon>Fungi</taxon>
        <taxon>Dikarya</taxon>
        <taxon>Ascomycota</taxon>
        <taxon>Pezizomycotina</taxon>
        <taxon>Dothideomycetes</taxon>
        <taxon>Pleosporomycetidae</taxon>
        <taxon>Mytilinidiales</taxon>
        <taxon>Mytilinidiaceae</taxon>
        <taxon>Mytilinidion</taxon>
    </lineage>
</organism>
<dbReference type="OrthoDB" id="9970295at2759"/>
<reference evidence="4" key="2">
    <citation type="submission" date="2020-04" db="EMBL/GenBank/DDBJ databases">
        <authorList>
            <consortium name="NCBI Genome Project"/>
        </authorList>
    </citation>
    <scope>NUCLEOTIDE SEQUENCE</scope>
    <source>
        <strain evidence="4">CBS 304.34</strain>
    </source>
</reference>
<dbReference type="EMBL" id="MU003714">
    <property type="protein sequence ID" value="KAF2804148.1"/>
    <property type="molecule type" value="Genomic_DNA"/>
</dbReference>
<keyword evidence="1" id="KW-0732">Signal</keyword>
<evidence type="ECO:0000313" key="3">
    <source>
        <dbReference type="Proteomes" id="UP000504636"/>
    </source>
</evidence>
<accession>A0A6A6Y6J4</accession>
<dbReference type="RefSeq" id="XP_033571112.1">
    <property type="nucleotide sequence ID" value="XM_033726026.1"/>
</dbReference>
<reference evidence="2 4" key="1">
    <citation type="journal article" date="2020" name="Stud. Mycol.">
        <title>101 Dothideomycetes genomes: a test case for predicting lifestyles and emergence of pathogens.</title>
        <authorList>
            <person name="Haridas S."/>
            <person name="Albert R."/>
            <person name="Binder M."/>
            <person name="Bloem J."/>
            <person name="Labutti K."/>
            <person name="Salamov A."/>
            <person name="Andreopoulos B."/>
            <person name="Baker S."/>
            <person name="Barry K."/>
            <person name="Bills G."/>
            <person name="Bluhm B."/>
            <person name="Cannon C."/>
            <person name="Castanera R."/>
            <person name="Culley D."/>
            <person name="Daum C."/>
            <person name="Ezra D."/>
            <person name="Gonzalez J."/>
            <person name="Henrissat B."/>
            <person name="Kuo A."/>
            <person name="Liang C."/>
            <person name="Lipzen A."/>
            <person name="Lutzoni F."/>
            <person name="Magnuson J."/>
            <person name="Mondo S."/>
            <person name="Nolan M."/>
            <person name="Ohm R."/>
            <person name="Pangilinan J."/>
            <person name="Park H.-J."/>
            <person name="Ramirez L."/>
            <person name="Alfaro M."/>
            <person name="Sun H."/>
            <person name="Tritt A."/>
            <person name="Yoshinaga Y."/>
            <person name="Zwiers L.-H."/>
            <person name="Turgeon B."/>
            <person name="Goodwin S."/>
            <person name="Spatafora J."/>
            <person name="Crous P."/>
            <person name="Grigoriev I."/>
        </authorList>
    </citation>
    <scope>NUCLEOTIDE SEQUENCE</scope>
    <source>
        <strain evidence="2 4">CBS 304.34</strain>
    </source>
</reference>
<sequence length="75" mass="8153">MCLLAALPVFFRGGEAGLLLAANHSGGDLDSYKRMDPRMPPMVPLRINLLSADYLSVASTNHLFPDHVESVREAS</sequence>
<dbReference type="AlphaFoldDB" id="A0A6A6Y6J4"/>
<dbReference type="GeneID" id="54466919"/>
<feature type="signal peptide" evidence="1">
    <location>
        <begin position="1"/>
        <end position="16"/>
    </location>
</feature>